<gene>
    <name evidence="1" type="ORF">H2198_010971</name>
</gene>
<dbReference type="EMBL" id="JAPDRQ010000461">
    <property type="protein sequence ID" value="KAJ9648661.1"/>
    <property type="molecule type" value="Genomic_DNA"/>
</dbReference>
<evidence type="ECO:0000313" key="2">
    <source>
        <dbReference type="Proteomes" id="UP001172386"/>
    </source>
</evidence>
<accession>A0ACC2ZM75</accession>
<keyword evidence="2" id="KW-1185">Reference proteome</keyword>
<organism evidence="1 2">
    <name type="scientific">Neophaeococcomyces mojaviensis</name>
    <dbReference type="NCBI Taxonomy" id="3383035"/>
    <lineage>
        <taxon>Eukaryota</taxon>
        <taxon>Fungi</taxon>
        <taxon>Dikarya</taxon>
        <taxon>Ascomycota</taxon>
        <taxon>Pezizomycotina</taxon>
        <taxon>Eurotiomycetes</taxon>
        <taxon>Chaetothyriomycetidae</taxon>
        <taxon>Chaetothyriales</taxon>
        <taxon>Chaetothyriales incertae sedis</taxon>
        <taxon>Neophaeococcomyces</taxon>
    </lineage>
</organism>
<name>A0ACC2ZM75_9EURO</name>
<evidence type="ECO:0000313" key="1">
    <source>
        <dbReference type="EMBL" id="KAJ9648661.1"/>
    </source>
</evidence>
<proteinExistence type="predicted"/>
<sequence length="697" mass="76979">MRRPSLHGRIHGVPRNRTHPAIPQQPLLTLILQVQGCKPCRTKPTPYQGRAARAAAPDYPRTHDFVWEGCVMNYEETYRRSIDEPEAFWGEEAKRIHWHKPPQQVLDYSNPPFRRWFVGGETNLCYNAVDRHLAERADQLALVAISTETNSTREITYRQLYREVNDFAAVLRHLGVGHGDRVVIYMPNMAEAVFAMLACARIGAVHSVVFGGFAAHNLALRIDDAKPKLLIAADAGMRGGKLIPYKPMVDAACAEAASPPPHVLIVSRGLDAAEPRVPGRDVDYATLRAQIGEVDVPVQWLEASEPSYLLYTSGTTGKPKGVQRDVGGYAVAMAQSMETVFDCKPGQVMFSTSDVGWAVGHSYNVYGPLIGGCTSLLYEGLPTNPDPGIWWALCEQYNVRTMFSSPTAIRVLKKHDADFIHRHDLRALKYLFLAGEPLDEPTAHWISEALGKPIIDNYWQTETGWPALTLLPGLEMKPVRFGSPGFPNLGYRMKVIDENTGEEVAPGQKGVLVVSPPLPPGCMSTVWNDDSRFLQSYFSHFKELLYSSLDWAIRDDDGYTFILGRTDDVINVAGHRLGTREIEEAISSHPRVAEAAVIGVKDELKGQVPLVFVTLKQGLDGEDPAPVVAEMMATVTTSLGAVARPAHVHVVNALPKTRSGKLLRRSLQALAEQRDPGDLSTLDDPSALEEIRRALGR</sequence>
<protein>
    <submittedName>
        <fullName evidence="1">Uncharacterized protein</fullName>
    </submittedName>
</protein>
<comment type="caution">
    <text evidence="1">The sequence shown here is derived from an EMBL/GenBank/DDBJ whole genome shotgun (WGS) entry which is preliminary data.</text>
</comment>
<dbReference type="Proteomes" id="UP001172386">
    <property type="component" value="Unassembled WGS sequence"/>
</dbReference>
<reference evidence="1" key="1">
    <citation type="submission" date="2022-10" db="EMBL/GenBank/DDBJ databases">
        <title>Culturing micro-colonial fungi from biological soil crusts in the Mojave desert and describing Neophaeococcomyces mojavensis, and introducing the new genera and species Taxawa tesnikishii.</title>
        <authorList>
            <person name="Kurbessoian T."/>
            <person name="Stajich J.E."/>
        </authorList>
    </citation>
    <scope>NUCLEOTIDE SEQUENCE</scope>
    <source>
        <strain evidence="1">JES_112</strain>
    </source>
</reference>